<gene>
    <name evidence="2" type="ORF">IRL76_00620</name>
</gene>
<reference evidence="2 3" key="1">
    <citation type="submission" date="2020-11" db="EMBL/GenBank/DDBJ databases">
        <title>The genome sequence of Erythrobacter sp. 6D36.</title>
        <authorList>
            <person name="Liu Y."/>
        </authorList>
    </citation>
    <scope>NUCLEOTIDE SEQUENCE [LARGE SCALE GENOMIC DNA]</scope>
    <source>
        <strain evidence="2 3">6D36</strain>
    </source>
</reference>
<protein>
    <submittedName>
        <fullName evidence="2">Saccharopine dehydrogenase NADP-binding domain-containing protein</fullName>
    </submittedName>
</protein>
<dbReference type="PANTHER" id="PTHR43781:SF1">
    <property type="entry name" value="SACCHAROPINE DEHYDROGENASE"/>
    <property type="match status" value="1"/>
</dbReference>
<proteinExistence type="predicted"/>
<dbReference type="PANTHER" id="PTHR43781">
    <property type="entry name" value="SACCHAROPINE DEHYDROGENASE"/>
    <property type="match status" value="1"/>
</dbReference>
<keyword evidence="3" id="KW-1185">Reference proteome</keyword>
<accession>A0A7S8IUK8</accession>
<dbReference type="AlphaFoldDB" id="A0A7S8IUK8"/>
<dbReference type="EMBL" id="CP064654">
    <property type="protein sequence ID" value="QPC99124.1"/>
    <property type="molecule type" value="Genomic_DNA"/>
</dbReference>
<dbReference type="InterPro" id="IPR036291">
    <property type="entry name" value="NAD(P)-bd_dom_sf"/>
</dbReference>
<dbReference type="Pfam" id="PF03435">
    <property type="entry name" value="Sacchrp_dh_NADP"/>
    <property type="match status" value="1"/>
</dbReference>
<dbReference type="RefSeq" id="WP_200982201.1">
    <property type="nucleotide sequence ID" value="NZ_CP064654.1"/>
</dbReference>
<sequence length="355" mass="37778">MRGRVILYGASGYTGRMIAAQLDEVDELVVAGRNAAKVEAVAQPLDREWCSFDLSDRAETVFALSGADIMLNAAGPFDRTAMPLIDACLATGTHYLDLGGEWPVFIDIMARDEEARAAGIMLLPGVGLTIAATDCLLLRAVELWPDTAQLDLGVSRAQVVSRGSATSMSGLVAPTALICRDGELCEVPSGSLAKAFDFGEGMSEAVAMSWADVVTGHFTTGVPNVTVYNEMRWHERATYRGTGLGMGFTGRNAFRAVGGLITRALREGPPEVARGSARFSMVVEALDPWRRPRLLRLETLDGYGASARIAEEVVRRVLAGESQPGFNTPARLMGSSLVETSGAGEFETLSGRSAA</sequence>
<organism evidence="2 3">
    <name type="scientific">Qipengyuania soli</name>
    <dbReference type="NCBI Taxonomy" id="2782568"/>
    <lineage>
        <taxon>Bacteria</taxon>
        <taxon>Pseudomonadati</taxon>
        <taxon>Pseudomonadota</taxon>
        <taxon>Alphaproteobacteria</taxon>
        <taxon>Sphingomonadales</taxon>
        <taxon>Erythrobacteraceae</taxon>
        <taxon>Qipengyuania</taxon>
    </lineage>
</organism>
<evidence type="ECO:0000313" key="2">
    <source>
        <dbReference type="EMBL" id="QPC99124.1"/>
    </source>
</evidence>
<dbReference type="Gene3D" id="3.40.50.720">
    <property type="entry name" value="NAD(P)-binding Rossmann-like Domain"/>
    <property type="match status" value="1"/>
</dbReference>
<dbReference type="InterPro" id="IPR005097">
    <property type="entry name" value="Sacchrp_dh_NADP-bd"/>
</dbReference>
<feature type="domain" description="Saccharopine dehydrogenase NADP binding" evidence="1">
    <location>
        <begin position="5"/>
        <end position="121"/>
    </location>
</feature>
<evidence type="ECO:0000259" key="1">
    <source>
        <dbReference type="Pfam" id="PF03435"/>
    </source>
</evidence>
<evidence type="ECO:0000313" key="3">
    <source>
        <dbReference type="Proteomes" id="UP000594459"/>
    </source>
</evidence>
<name>A0A7S8IUK8_9SPHN</name>
<dbReference type="SUPFAM" id="SSF51735">
    <property type="entry name" value="NAD(P)-binding Rossmann-fold domains"/>
    <property type="match status" value="1"/>
</dbReference>
<dbReference type="Proteomes" id="UP000594459">
    <property type="component" value="Chromosome"/>
</dbReference>
<dbReference type="KEGG" id="qso:IRL76_00620"/>